<feature type="compositionally biased region" description="Polar residues" evidence="1">
    <location>
        <begin position="1"/>
        <end position="10"/>
    </location>
</feature>
<name>A0A4R3NB46_9GAMM</name>
<evidence type="ECO:0000256" key="1">
    <source>
        <dbReference type="SAM" id="MobiDB-lite"/>
    </source>
</evidence>
<evidence type="ECO:0000313" key="3">
    <source>
        <dbReference type="Proteomes" id="UP000295414"/>
    </source>
</evidence>
<keyword evidence="3" id="KW-1185">Reference proteome</keyword>
<dbReference type="AlphaFoldDB" id="A0A4R3NB46"/>
<feature type="region of interest" description="Disordered" evidence="1">
    <location>
        <begin position="1"/>
        <end position="58"/>
    </location>
</feature>
<proteinExistence type="predicted"/>
<comment type="caution">
    <text evidence="2">The sequence shown here is derived from an EMBL/GenBank/DDBJ whole genome shotgun (WGS) entry which is preliminary data.</text>
</comment>
<dbReference type="Proteomes" id="UP000295414">
    <property type="component" value="Unassembled WGS sequence"/>
</dbReference>
<protein>
    <submittedName>
        <fullName evidence="2">Uncharacterized protein</fullName>
    </submittedName>
</protein>
<reference evidence="2 3" key="1">
    <citation type="submission" date="2019-03" db="EMBL/GenBank/DDBJ databases">
        <title>Genomic Encyclopedia of Type Strains, Phase IV (KMG-IV): sequencing the most valuable type-strain genomes for metagenomic binning, comparative biology and taxonomic classification.</title>
        <authorList>
            <person name="Goeker M."/>
        </authorList>
    </citation>
    <scope>NUCLEOTIDE SEQUENCE [LARGE SCALE GENOMIC DNA]</scope>
    <source>
        <strain evidence="2 3">DSM 13605</strain>
    </source>
</reference>
<accession>A0A4R3NB46</accession>
<feature type="compositionally biased region" description="Low complexity" evidence="1">
    <location>
        <begin position="35"/>
        <end position="49"/>
    </location>
</feature>
<dbReference type="RefSeq" id="WP_162797645.1">
    <property type="nucleotide sequence ID" value="NZ_MSZW01000060.1"/>
</dbReference>
<dbReference type="EMBL" id="SMAP01000001">
    <property type="protein sequence ID" value="TCT25901.1"/>
    <property type="molecule type" value="Genomic_DNA"/>
</dbReference>
<evidence type="ECO:0000313" key="2">
    <source>
        <dbReference type="EMBL" id="TCT25901.1"/>
    </source>
</evidence>
<organism evidence="2 3">
    <name type="scientific">Thermomonas haemolytica</name>
    <dbReference type="NCBI Taxonomy" id="141949"/>
    <lineage>
        <taxon>Bacteria</taxon>
        <taxon>Pseudomonadati</taxon>
        <taxon>Pseudomonadota</taxon>
        <taxon>Gammaproteobacteria</taxon>
        <taxon>Lysobacterales</taxon>
        <taxon>Lysobacteraceae</taxon>
        <taxon>Thermomonas</taxon>
    </lineage>
</organism>
<gene>
    <name evidence="2" type="ORF">EDC34_101227</name>
</gene>
<sequence length="58" mass="6125">MAKTTPNTTPEMPPADPMPETGGRWYRLPDGRLQPEGAPAPDIEIAADAPTPPTAQEA</sequence>